<dbReference type="SUPFAM" id="SSF52087">
    <property type="entry name" value="CRAL/TRIO domain"/>
    <property type="match status" value="1"/>
</dbReference>
<keyword evidence="12 15" id="KW-0472">Membrane</keyword>
<evidence type="ECO:0000256" key="11">
    <source>
        <dbReference type="ARBA" id="ARBA00023055"/>
    </source>
</evidence>
<feature type="domain" description="CRAL-TRIO" evidence="16">
    <location>
        <begin position="138"/>
        <end position="276"/>
    </location>
</feature>
<dbReference type="SMART" id="SM00516">
    <property type="entry name" value="SEC14"/>
    <property type="match status" value="1"/>
</dbReference>
<sequence length="277" mass="30987">MSSTASWPALSEEHPLLKLHARLPTILESAQHSRIWCVQLASSSPPPFDTLLILQKYLRSNANDLDKAEEALTKTLKWRREFGLDQEGEKAKEGVDGEEFKGLGVITEVGDAVEGSKVVTWNLYGVVKDKEATFGDVDRFLRWRVNLMERAIALLDLPSATTPIPDHGAGPDPYQMIQIHDYNNVSFLRMDPTIKKASGAVIELFSHNYPELLSRKFFVSVPFIMSWVFQAISLLLSKETTRKFVVLSYKTNLAKELGGNLEDIPVEYGGKGQPLIA</sequence>
<evidence type="ECO:0000256" key="3">
    <source>
        <dbReference type="ARBA" id="ARBA00006667"/>
    </source>
</evidence>
<dbReference type="SUPFAM" id="SSF46938">
    <property type="entry name" value="CRAL/TRIO N-terminal domain"/>
    <property type="match status" value="1"/>
</dbReference>
<comment type="caution">
    <text evidence="17">The sequence shown here is derived from an EMBL/GenBank/DDBJ whole genome shotgun (WGS) entry which is preliminary data.</text>
</comment>
<evidence type="ECO:0000256" key="9">
    <source>
        <dbReference type="ARBA" id="ARBA00022848"/>
    </source>
</evidence>
<gene>
    <name evidence="17" type="ORF">BCR35DRAFT_308870</name>
</gene>
<keyword evidence="11 15" id="KW-0445">Lipid transport</keyword>
<evidence type="ECO:0000256" key="5">
    <source>
        <dbReference type="ARBA" id="ARBA00022490"/>
    </source>
</evidence>
<protein>
    <recommendedName>
        <fullName evidence="15">Phosphatidylinositol transfer protein SFH5</fullName>
        <shortName evidence="15">PITP SFH5</shortName>
    </recommendedName>
</protein>
<organism evidence="17 18">
    <name type="scientific">Leucosporidium creatinivorum</name>
    <dbReference type="NCBI Taxonomy" id="106004"/>
    <lineage>
        <taxon>Eukaryota</taxon>
        <taxon>Fungi</taxon>
        <taxon>Dikarya</taxon>
        <taxon>Basidiomycota</taxon>
        <taxon>Pucciniomycotina</taxon>
        <taxon>Microbotryomycetes</taxon>
        <taxon>Leucosporidiales</taxon>
        <taxon>Leucosporidium</taxon>
    </lineage>
</organism>
<evidence type="ECO:0000256" key="8">
    <source>
        <dbReference type="ARBA" id="ARBA00022824"/>
    </source>
</evidence>
<dbReference type="Pfam" id="PF00650">
    <property type="entry name" value="CRAL_TRIO"/>
    <property type="match status" value="1"/>
</dbReference>
<evidence type="ECO:0000256" key="6">
    <source>
        <dbReference type="ARBA" id="ARBA00022617"/>
    </source>
</evidence>
<keyword evidence="6" id="KW-0349">Heme</keyword>
<evidence type="ECO:0000259" key="16">
    <source>
        <dbReference type="PROSITE" id="PS50191"/>
    </source>
</evidence>
<dbReference type="AlphaFoldDB" id="A0A1Y2DU82"/>
<evidence type="ECO:0000256" key="2">
    <source>
        <dbReference type="ARBA" id="ARBA00004406"/>
    </source>
</evidence>
<dbReference type="GO" id="GO:0032541">
    <property type="term" value="C:cortical endoplasmic reticulum"/>
    <property type="evidence" value="ECO:0007669"/>
    <property type="project" value="TreeGrafter"/>
</dbReference>
<keyword evidence="4 15" id="KW-0813">Transport</keyword>
<comment type="cofactor">
    <cofactor evidence="1">
        <name>heme b</name>
        <dbReference type="ChEBI" id="CHEBI:60344"/>
    </cofactor>
</comment>
<evidence type="ECO:0000256" key="7">
    <source>
        <dbReference type="ARBA" id="ARBA00022723"/>
    </source>
</evidence>
<evidence type="ECO:0000256" key="15">
    <source>
        <dbReference type="RuleBase" id="RU367059"/>
    </source>
</evidence>
<keyword evidence="18" id="KW-1185">Reference proteome</keyword>
<dbReference type="PANTHER" id="PTHR47669:SF1">
    <property type="entry name" value="PHOSPHATIDYLINOSITOL TRANSFER PROTEIN SFH5"/>
    <property type="match status" value="1"/>
</dbReference>
<dbReference type="GO" id="GO:0008526">
    <property type="term" value="F:phosphatidylinositol transfer activity"/>
    <property type="evidence" value="ECO:0007669"/>
    <property type="project" value="UniProtKB-UniRule"/>
</dbReference>
<accession>A0A1Y2DU82</accession>
<evidence type="ECO:0000256" key="1">
    <source>
        <dbReference type="ARBA" id="ARBA00001970"/>
    </source>
</evidence>
<keyword evidence="10" id="KW-0408">Iron</keyword>
<dbReference type="EMBL" id="MCGR01000069">
    <property type="protein sequence ID" value="ORY62840.1"/>
    <property type="molecule type" value="Genomic_DNA"/>
</dbReference>
<evidence type="ECO:0000256" key="10">
    <source>
        <dbReference type="ARBA" id="ARBA00023004"/>
    </source>
</evidence>
<keyword evidence="7" id="KW-0479">Metal-binding</keyword>
<comment type="similarity">
    <text evidence="3 15">Belongs to the SFH5 family.</text>
</comment>
<dbReference type="GO" id="GO:0017157">
    <property type="term" value="P:regulation of exocytosis"/>
    <property type="evidence" value="ECO:0007669"/>
    <property type="project" value="TreeGrafter"/>
</dbReference>
<comment type="function">
    <text evidence="14">Non-classical phosphatidylinositol (PtdIns) transfer protein (PITP), which exhibits PtdIns-binding/transfer activity in the absence of detectable PtdCho-binding/transfer activity. Regulates PtdIns(4,5)P2 homeostasis at the plasma membrane. Heme-binding protein that may play a role in organic oxidant-induced stress responses.</text>
</comment>
<evidence type="ECO:0000313" key="18">
    <source>
        <dbReference type="Proteomes" id="UP000193467"/>
    </source>
</evidence>
<dbReference type="InterPro" id="IPR036865">
    <property type="entry name" value="CRAL-TRIO_dom_sf"/>
</dbReference>
<dbReference type="GO" id="GO:0043001">
    <property type="term" value="P:Golgi to plasma membrane protein transport"/>
    <property type="evidence" value="ECO:0007669"/>
    <property type="project" value="TreeGrafter"/>
</dbReference>
<evidence type="ECO:0000256" key="12">
    <source>
        <dbReference type="ARBA" id="ARBA00023136"/>
    </source>
</evidence>
<keyword evidence="9 15" id="KW-0492">Microsome</keyword>
<dbReference type="InterPro" id="IPR001251">
    <property type="entry name" value="CRAL-TRIO_dom"/>
</dbReference>
<dbReference type="InterPro" id="IPR036273">
    <property type="entry name" value="CRAL/TRIO_N_dom_sf"/>
</dbReference>
<evidence type="ECO:0000256" key="13">
    <source>
        <dbReference type="ARBA" id="ARBA00024146"/>
    </source>
</evidence>
<name>A0A1Y2DU82_9BASI</name>
<dbReference type="STRING" id="106004.A0A1Y2DU82"/>
<proteinExistence type="inferred from homology"/>
<dbReference type="Proteomes" id="UP000193467">
    <property type="component" value="Unassembled WGS sequence"/>
</dbReference>
<evidence type="ECO:0000313" key="17">
    <source>
        <dbReference type="EMBL" id="ORY62840.1"/>
    </source>
</evidence>
<dbReference type="GO" id="GO:0005886">
    <property type="term" value="C:plasma membrane"/>
    <property type="evidence" value="ECO:0007669"/>
    <property type="project" value="TreeGrafter"/>
</dbReference>
<dbReference type="GO" id="GO:0046872">
    <property type="term" value="F:metal ion binding"/>
    <property type="evidence" value="ECO:0007669"/>
    <property type="project" value="UniProtKB-KW"/>
</dbReference>
<dbReference type="InParanoid" id="A0A1Y2DU82"/>
<keyword evidence="8 15" id="KW-0256">Endoplasmic reticulum</keyword>
<evidence type="ECO:0000256" key="4">
    <source>
        <dbReference type="ARBA" id="ARBA00022448"/>
    </source>
</evidence>
<dbReference type="CDD" id="cd00170">
    <property type="entry name" value="SEC14"/>
    <property type="match status" value="1"/>
</dbReference>
<reference evidence="17 18" key="1">
    <citation type="submission" date="2016-07" db="EMBL/GenBank/DDBJ databases">
        <title>Pervasive Adenine N6-methylation of Active Genes in Fungi.</title>
        <authorList>
            <consortium name="DOE Joint Genome Institute"/>
            <person name="Mondo S.J."/>
            <person name="Dannebaum R.O."/>
            <person name="Kuo R.C."/>
            <person name="Labutti K."/>
            <person name="Haridas S."/>
            <person name="Kuo A."/>
            <person name="Salamov A."/>
            <person name="Ahrendt S.R."/>
            <person name="Lipzen A."/>
            <person name="Sullivan W."/>
            <person name="Andreopoulos W.B."/>
            <person name="Clum A."/>
            <person name="Lindquist E."/>
            <person name="Daum C."/>
            <person name="Ramamoorthy G.K."/>
            <person name="Gryganskyi A."/>
            <person name="Culley D."/>
            <person name="Magnuson J.K."/>
            <person name="James T.Y."/>
            <person name="O'Malley M.A."/>
            <person name="Stajich J.E."/>
            <person name="Spatafora J.W."/>
            <person name="Visel A."/>
            <person name="Grigoriev I.V."/>
        </authorList>
    </citation>
    <scope>NUCLEOTIDE SEQUENCE [LARGE SCALE GENOMIC DNA]</scope>
    <source>
        <strain evidence="17 18">62-1032</strain>
    </source>
</reference>
<dbReference type="Gene3D" id="3.40.525.10">
    <property type="entry name" value="CRAL-TRIO lipid binding domain"/>
    <property type="match status" value="1"/>
</dbReference>
<dbReference type="GO" id="GO:0005829">
    <property type="term" value="C:cytosol"/>
    <property type="evidence" value="ECO:0007669"/>
    <property type="project" value="TreeGrafter"/>
</dbReference>
<dbReference type="PANTHER" id="PTHR47669">
    <property type="entry name" value="PHOSPHATIDYLINOSITOL TRANSFER PROTEIN SFH5"/>
    <property type="match status" value="1"/>
</dbReference>
<dbReference type="InterPro" id="IPR042938">
    <property type="entry name" value="Sfh5"/>
</dbReference>
<evidence type="ECO:0000256" key="14">
    <source>
        <dbReference type="ARBA" id="ARBA00024180"/>
    </source>
</evidence>
<comment type="catalytic activity">
    <reaction evidence="13">
        <text>a 1,2-diacyl-sn-glycero-3-phospho-(1D-myo-inositol)(in) = a 1,2-diacyl-sn-glycero-3-phospho-(1D-myo-inositol)(out)</text>
        <dbReference type="Rhea" id="RHEA:38691"/>
        <dbReference type="ChEBI" id="CHEBI:57880"/>
    </reaction>
    <physiologicalReaction direction="left-to-right" evidence="13">
        <dbReference type="Rhea" id="RHEA:38692"/>
    </physiologicalReaction>
</comment>
<dbReference type="GO" id="GO:0005789">
    <property type="term" value="C:endoplasmic reticulum membrane"/>
    <property type="evidence" value="ECO:0007669"/>
    <property type="project" value="UniProtKB-SubCell"/>
</dbReference>
<keyword evidence="5 15" id="KW-0963">Cytoplasm</keyword>
<dbReference type="PROSITE" id="PS50191">
    <property type="entry name" value="CRAL_TRIO"/>
    <property type="match status" value="1"/>
</dbReference>
<comment type="subcellular location">
    <subcellularLocation>
        <location evidence="15">Cytoplasm</location>
    </subcellularLocation>
    <subcellularLocation>
        <location evidence="2 15">Endoplasmic reticulum membrane</location>
        <topology evidence="2 15">Peripheral membrane protein</topology>
    </subcellularLocation>
    <subcellularLocation>
        <location evidence="15">Microsome membrane</location>
        <topology evidence="15">Peripheral membrane protein</topology>
    </subcellularLocation>
</comment>
<dbReference type="OrthoDB" id="75724at2759"/>